<dbReference type="GO" id="GO:0004029">
    <property type="term" value="F:aldehyde dehydrogenase (NAD+) activity"/>
    <property type="evidence" value="ECO:0007669"/>
    <property type="project" value="TreeGrafter"/>
</dbReference>
<sequence>MSKVLVTGANGLLATNVINRLLETGYKVRGMLRNPDKYQGPRNQNLELVTGDITRPDQIEEILKDCTSVIHVAAITSQSIRTYHKYEEVNVKATRKLLELSISNKIKKFVFVSSANAFGYGTVENPGNEKIPVKLPFSKSLYARSKAEAQKEVLAFQDRIAVSVVNPTFIIGPYDAKPGSGKIILMGHRKRIIFAPPGGKNFVNATDAANGVVAALEKGANGQAYLLAGENLSFRDFFRKLGNIEQKHPMIITIPPLFLNAAGIIGNIIRLSGINSQLSLTNTKMLCVNNFYTSKKAKEELGVRFDGIDKGIKECLSWFRKSGVIDK</sequence>
<dbReference type="RefSeq" id="WP_114437115.1">
    <property type="nucleotide sequence ID" value="NZ_QPIZ01000012.1"/>
</dbReference>
<dbReference type="AlphaFoldDB" id="A0A368V0W1"/>
<keyword evidence="3" id="KW-1185">Reference proteome</keyword>
<dbReference type="InterPro" id="IPR036291">
    <property type="entry name" value="NAD(P)-bd_dom_sf"/>
</dbReference>
<accession>A0A368V0W1</accession>
<dbReference type="InterPro" id="IPR001509">
    <property type="entry name" value="Epimerase_deHydtase"/>
</dbReference>
<name>A0A368V0W1_9BACT</name>
<proteinExistence type="predicted"/>
<dbReference type="EMBL" id="QPIZ01000012">
    <property type="protein sequence ID" value="RCW33920.1"/>
    <property type="molecule type" value="Genomic_DNA"/>
</dbReference>
<organism evidence="2 3">
    <name type="scientific">Marinilabilia salmonicolor</name>
    <dbReference type="NCBI Taxonomy" id="989"/>
    <lineage>
        <taxon>Bacteria</taxon>
        <taxon>Pseudomonadati</taxon>
        <taxon>Bacteroidota</taxon>
        <taxon>Bacteroidia</taxon>
        <taxon>Marinilabiliales</taxon>
        <taxon>Marinilabiliaceae</taxon>
        <taxon>Marinilabilia</taxon>
    </lineage>
</organism>
<protein>
    <submittedName>
        <fullName evidence="2">Nucleoside-diphosphate-sugar epimerase</fullName>
    </submittedName>
</protein>
<comment type="caution">
    <text evidence="2">The sequence shown here is derived from an EMBL/GenBank/DDBJ whole genome shotgun (WGS) entry which is preliminary data.</text>
</comment>
<dbReference type="PANTHER" id="PTHR48079:SF6">
    <property type="entry name" value="NAD(P)-BINDING DOMAIN-CONTAINING PROTEIN-RELATED"/>
    <property type="match status" value="1"/>
</dbReference>
<dbReference type="InterPro" id="IPR051783">
    <property type="entry name" value="NAD(P)-dependent_oxidoreduct"/>
</dbReference>
<feature type="domain" description="NAD-dependent epimerase/dehydratase" evidence="1">
    <location>
        <begin position="4"/>
        <end position="226"/>
    </location>
</feature>
<dbReference type="SUPFAM" id="SSF51735">
    <property type="entry name" value="NAD(P)-binding Rossmann-fold domains"/>
    <property type="match status" value="1"/>
</dbReference>
<dbReference type="Proteomes" id="UP000252733">
    <property type="component" value="Unassembled WGS sequence"/>
</dbReference>
<evidence type="ECO:0000259" key="1">
    <source>
        <dbReference type="Pfam" id="PF01370"/>
    </source>
</evidence>
<dbReference type="Gene3D" id="3.40.50.720">
    <property type="entry name" value="NAD(P)-binding Rossmann-like Domain"/>
    <property type="match status" value="1"/>
</dbReference>
<evidence type="ECO:0000313" key="3">
    <source>
        <dbReference type="Proteomes" id="UP000252733"/>
    </source>
</evidence>
<reference evidence="2 3" key="1">
    <citation type="submission" date="2018-07" db="EMBL/GenBank/DDBJ databases">
        <title>Freshwater and sediment microbial communities from various areas in North America, analyzing microbe dynamics in response to fracking.</title>
        <authorList>
            <person name="Lamendella R."/>
        </authorList>
    </citation>
    <scope>NUCLEOTIDE SEQUENCE [LARGE SCALE GENOMIC DNA]</scope>
    <source>
        <strain evidence="2 3">160A</strain>
    </source>
</reference>
<dbReference type="Pfam" id="PF01370">
    <property type="entry name" value="Epimerase"/>
    <property type="match status" value="1"/>
</dbReference>
<dbReference type="PANTHER" id="PTHR48079">
    <property type="entry name" value="PROTEIN YEEZ"/>
    <property type="match status" value="1"/>
</dbReference>
<evidence type="ECO:0000313" key="2">
    <source>
        <dbReference type="EMBL" id="RCW33920.1"/>
    </source>
</evidence>
<dbReference type="GO" id="GO:0005737">
    <property type="term" value="C:cytoplasm"/>
    <property type="evidence" value="ECO:0007669"/>
    <property type="project" value="TreeGrafter"/>
</dbReference>
<gene>
    <name evidence="2" type="ORF">DFO77_11284</name>
</gene>